<name>A0ABW3JVG1_9BACT</name>
<dbReference type="RefSeq" id="WP_377573365.1">
    <property type="nucleotide sequence ID" value="NZ_JBHTKA010000001.1"/>
</dbReference>
<dbReference type="Proteomes" id="UP001597112">
    <property type="component" value="Unassembled WGS sequence"/>
</dbReference>
<reference evidence="2" key="1">
    <citation type="journal article" date="2019" name="Int. J. Syst. Evol. Microbiol.">
        <title>The Global Catalogue of Microorganisms (GCM) 10K type strain sequencing project: providing services to taxonomists for standard genome sequencing and annotation.</title>
        <authorList>
            <consortium name="The Broad Institute Genomics Platform"/>
            <consortium name="The Broad Institute Genome Sequencing Center for Infectious Disease"/>
            <person name="Wu L."/>
            <person name="Ma J."/>
        </authorList>
    </citation>
    <scope>NUCLEOTIDE SEQUENCE [LARGE SCALE GENOMIC DNA]</scope>
    <source>
        <strain evidence="2">CCUG 58938</strain>
    </source>
</reference>
<gene>
    <name evidence="1" type="ORF">ACFQ21_00660</name>
</gene>
<comment type="caution">
    <text evidence="1">The sequence shown here is derived from an EMBL/GenBank/DDBJ whole genome shotgun (WGS) entry which is preliminary data.</text>
</comment>
<protein>
    <submittedName>
        <fullName evidence="1">Uncharacterized protein</fullName>
    </submittedName>
</protein>
<keyword evidence="2" id="KW-1185">Reference proteome</keyword>
<accession>A0ABW3JVG1</accession>
<sequence>MKKICWRAMLQHQAANYVISVYLSGMFIAQASEYALKAIYF</sequence>
<evidence type="ECO:0000313" key="1">
    <source>
        <dbReference type="EMBL" id="MFD0997789.1"/>
    </source>
</evidence>
<dbReference type="EMBL" id="JBHTKA010000001">
    <property type="protein sequence ID" value="MFD0997789.1"/>
    <property type="molecule type" value="Genomic_DNA"/>
</dbReference>
<organism evidence="1 2">
    <name type="scientific">Ohtaekwangia kribbensis</name>
    <dbReference type="NCBI Taxonomy" id="688913"/>
    <lineage>
        <taxon>Bacteria</taxon>
        <taxon>Pseudomonadati</taxon>
        <taxon>Bacteroidota</taxon>
        <taxon>Cytophagia</taxon>
        <taxon>Cytophagales</taxon>
        <taxon>Fulvivirgaceae</taxon>
        <taxon>Ohtaekwangia</taxon>
    </lineage>
</organism>
<proteinExistence type="predicted"/>
<evidence type="ECO:0000313" key="2">
    <source>
        <dbReference type="Proteomes" id="UP001597112"/>
    </source>
</evidence>